<dbReference type="AlphaFoldDB" id="A0A6N8HXG0"/>
<feature type="transmembrane region" description="Helical" evidence="6">
    <location>
        <begin position="55"/>
        <end position="78"/>
    </location>
</feature>
<feature type="transmembrane region" description="Helical" evidence="6">
    <location>
        <begin position="99"/>
        <end position="118"/>
    </location>
</feature>
<dbReference type="Pfam" id="PF01554">
    <property type="entry name" value="MatE"/>
    <property type="match status" value="1"/>
</dbReference>
<evidence type="ECO:0000256" key="3">
    <source>
        <dbReference type="ARBA" id="ARBA00022692"/>
    </source>
</evidence>
<sequence>MEHRRASAVKRQSFLHGALILMVAMAIERIIGALFKLPLTWILTPTGNGYFSNAYSLYAPLYSLATAGFPIAISRLVSENTVRGRFRDVRQIHRASIRIFLVLGLLSFSIMFFGARPYANFVLSGNPDNALPAIYVLAPAVFFTSMMSIYRGYYEGLRNMYPTAISEVIEALCKLIFGLSAAAFIVWKGMREYAAAGTVFGAAVKSEEYAKLATLPYAAAGAIFGVTLGGMIGFLFLWSYHRINGDGISREMLMHSPRPRPMRVTSSQLIRTAIPVALGSLAVNLSTLVDSTFLQMRIKDIMDSSPDVLLNMYRGIIPQSDIQLNLVPSFLFGCFSNATLLFMLVPGITQALGVSALPNVTAAWTQGDPKRIKHSVESVLRMVTLIAFPAGIGLSMLSTPIARLMFRAQNAPEITGKILIVLGLAAIFASISTPINSMLQAIGRVDLPVKLLVVGLVIKIVLNYTLVGIPEINVMGAGTGTLVCYFLITFLALYFLIRETKVMPNLFAIFVKPLLASAISVGAAWALQKFAAKIISADFATILAILTAAFLYLFLILWFRALNRQDIIMLPKGQKIVKILEKRHWIR</sequence>
<dbReference type="InterPro" id="IPR050833">
    <property type="entry name" value="Poly_Biosynth_Transport"/>
</dbReference>
<keyword evidence="2" id="KW-1003">Cell membrane</keyword>
<evidence type="ECO:0000256" key="2">
    <source>
        <dbReference type="ARBA" id="ARBA00022475"/>
    </source>
</evidence>
<feature type="transmembrane region" description="Helical" evidence="6">
    <location>
        <begin position="509"/>
        <end position="527"/>
    </location>
</feature>
<feature type="transmembrane region" description="Helical" evidence="6">
    <location>
        <begin position="330"/>
        <end position="357"/>
    </location>
</feature>
<comment type="subcellular location">
    <subcellularLocation>
        <location evidence="1">Cell membrane</location>
        <topology evidence="1">Multi-pass membrane protein</topology>
    </subcellularLocation>
</comment>
<evidence type="ECO:0000256" key="6">
    <source>
        <dbReference type="SAM" id="Phobius"/>
    </source>
</evidence>
<evidence type="ECO:0000313" key="7">
    <source>
        <dbReference type="EMBL" id="MVB10348.1"/>
    </source>
</evidence>
<keyword evidence="5 6" id="KW-0472">Membrane</keyword>
<feature type="transmembrane region" description="Helical" evidence="6">
    <location>
        <begin position="418"/>
        <end position="439"/>
    </location>
</feature>
<protein>
    <submittedName>
        <fullName evidence="7">Uncharacterized protein</fullName>
    </submittedName>
</protein>
<dbReference type="InterPro" id="IPR002528">
    <property type="entry name" value="MATE_fam"/>
</dbReference>
<dbReference type="OrthoDB" id="9775950at2"/>
<dbReference type="InterPro" id="IPR024923">
    <property type="entry name" value="PG_synth_SpoVB"/>
</dbReference>
<feature type="transmembrane region" description="Helical" evidence="6">
    <location>
        <begin position="451"/>
        <end position="469"/>
    </location>
</feature>
<dbReference type="GO" id="GO:0015297">
    <property type="term" value="F:antiporter activity"/>
    <property type="evidence" value="ECO:0007669"/>
    <property type="project" value="InterPro"/>
</dbReference>
<feature type="transmembrane region" description="Helical" evidence="6">
    <location>
        <begin position="130"/>
        <end position="150"/>
    </location>
</feature>
<gene>
    <name evidence="7" type="ORF">CAFE_10310</name>
</gene>
<dbReference type="RefSeq" id="WP_066642410.1">
    <property type="nucleotide sequence ID" value="NZ_VWXL01000026.1"/>
</dbReference>
<dbReference type="GO" id="GO:0042910">
    <property type="term" value="F:xenobiotic transmembrane transporter activity"/>
    <property type="evidence" value="ECO:0007669"/>
    <property type="project" value="InterPro"/>
</dbReference>
<feature type="transmembrane region" description="Helical" evidence="6">
    <location>
        <begin position="171"/>
        <end position="190"/>
    </location>
</feature>
<dbReference type="CDD" id="cd13124">
    <property type="entry name" value="MATE_SpoVB_like"/>
    <property type="match status" value="1"/>
</dbReference>
<dbReference type="PANTHER" id="PTHR30250">
    <property type="entry name" value="PST FAMILY PREDICTED COLANIC ACID TRANSPORTER"/>
    <property type="match status" value="1"/>
</dbReference>
<organism evidence="7 8">
    <name type="scientific">Caproicibacter fermentans</name>
    <dbReference type="NCBI Taxonomy" id="2576756"/>
    <lineage>
        <taxon>Bacteria</taxon>
        <taxon>Bacillati</taxon>
        <taxon>Bacillota</taxon>
        <taxon>Clostridia</taxon>
        <taxon>Eubacteriales</taxon>
        <taxon>Acutalibacteraceae</taxon>
        <taxon>Caproicibacter</taxon>
    </lineage>
</organism>
<evidence type="ECO:0000256" key="1">
    <source>
        <dbReference type="ARBA" id="ARBA00004651"/>
    </source>
</evidence>
<evidence type="ECO:0000256" key="5">
    <source>
        <dbReference type="ARBA" id="ARBA00023136"/>
    </source>
</evidence>
<keyword evidence="8" id="KW-1185">Reference proteome</keyword>
<feature type="transmembrane region" description="Helical" evidence="6">
    <location>
        <begin position="539"/>
        <end position="559"/>
    </location>
</feature>
<dbReference type="GO" id="GO:0005886">
    <property type="term" value="C:plasma membrane"/>
    <property type="evidence" value="ECO:0007669"/>
    <property type="project" value="UniProtKB-SubCell"/>
</dbReference>
<feature type="transmembrane region" description="Helical" evidence="6">
    <location>
        <begin position="269"/>
        <end position="289"/>
    </location>
</feature>
<dbReference type="PIRSF" id="PIRSF038958">
    <property type="entry name" value="PG_synth_SpoVB"/>
    <property type="match status" value="1"/>
</dbReference>
<keyword evidence="4 6" id="KW-1133">Transmembrane helix</keyword>
<accession>A0A6N8HXG0</accession>
<dbReference type="InterPro" id="IPR002797">
    <property type="entry name" value="Polysacc_synth"/>
</dbReference>
<dbReference type="Proteomes" id="UP000469440">
    <property type="component" value="Unassembled WGS sequence"/>
</dbReference>
<comment type="caution">
    <text evidence="7">The sequence shown here is derived from an EMBL/GenBank/DDBJ whole genome shotgun (WGS) entry which is preliminary data.</text>
</comment>
<dbReference type="EMBL" id="VWXL01000026">
    <property type="protein sequence ID" value="MVB10348.1"/>
    <property type="molecule type" value="Genomic_DNA"/>
</dbReference>
<feature type="transmembrane region" description="Helical" evidence="6">
    <location>
        <begin position="475"/>
        <end position="497"/>
    </location>
</feature>
<proteinExistence type="predicted"/>
<evidence type="ECO:0000256" key="4">
    <source>
        <dbReference type="ARBA" id="ARBA00022989"/>
    </source>
</evidence>
<feature type="transmembrane region" description="Helical" evidence="6">
    <location>
        <begin position="217"/>
        <end position="240"/>
    </location>
</feature>
<dbReference type="PANTHER" id="PTHR30250:SF21">
    <property type="entry name" value="LIPID II FLIPPASE MURJ"/>
    <property type="match status" value="1"/>
</dbReference>
<dbReference type="Pfam" id="PF01943">
    <property type="entry name" value="Polysacc_synt"/>
    <property type="match status" value="1"/>
</dbReference>
<feature type="transmembrane region" description="Helical" evidence="6">
    <location>
        <begin position="14"/>
        <end position="35"/>
    </location>
</feature>
<feature type="transmembrane region" description="Helical" evidence="6">
    <location>
        <begin position="378"/>
        <end position="398"/>
    </location>
</feature>
<name>A0A6N8HXG0_9FIRM</name>
<keyword evidence="3 6" id="KW-0812">Transmembrane</keyword>
<evidence type="ECO:0000313" key="8">
    <source>
        <dbReference type="Proteomes" id="UP000469440"/>
    </source>
</evidence>
<reference evidence="7 8" key="1">
    <citation type="submission" date="2019-09" db="EMBL/GenBank/DDBJ databases">
        <title>Genome sequence of Clostridium sp. EA1.</title>
        <authorList>
            <person name="Poehlein A."/>
            <person name="Bengelsdorf F.R."/>
            <person name="Daniel R."/>
        </authorList>
    </citation>
    <scope>NUCLEOTIDE SEQUENCE [LARGE SCALE GENOMIC DNA]</scope>
    <source>
        <strain evidence="7 8">EA1</strain>
    </source>
</reference>